<dbReference type="Proteomes" id="UP000199541">
    <property type="component" value="Unassembled WGS sequence"/>
</dbReference>
<dbReference type="SMART" id="SM00448">
    <property type="entry name" value="REC"/>
    <property type="match status" value="1"/>
</dbReference>
<evidence type="ECO:0000256" key="7">
    <source>
        <dbReference type="ARBA" id="ARBA00023163"/>
    </source>
</evidence>
<evidence type="ECO:0000256" key="8">
    <source>
        <dbReference type="PROSITE-ProRule" id="PRU00169"/>
    </source>
</evidence>
<comment type="subcellular location">
    <subcellularLocation>
        <location evidence="1">Cytoplasm</location>
    </subcellularLocation>
</comment>
<dbReference type="Gene3D" id="3.40.50.2300">
    <property type="match status" value="1"/>
</dbReference>
<organism evidence="12 15">
    <name type="scientific">Allgaiera indica</name>
    <dbReference type="NCBI Taxonomy" id="765699"/>
    <lineage>
        <taxon>Bacteria</taxon>
        <taxon>Pseudomonadati</taxon>
        <taxon>Pseudomonadota</taxon>
        <taxon>Alphaproteobacteria</taxon>
        <taxon>Rhodobacterales</taxon>
        <taxon>Paracoccaceae</taxon>
        <taxon>Allgaiera</taxon>
    </lineage>
</organism>
<dbReference type="SUPFAM" id="SSF52172">
    <property type="entry name" value="CheY-like"/>
    <property type="match status" value="1"/>
</dbReference>
<evidence type="ECO:0000313" key="14">
    <source>
        <dbReference type="Proteomes" id="UP000199541"/>
    </source>
</evidence>
<protein>
    <submittedName>
        <fullName evidence="12">DNA-binding response regulator</fullName>
    </submittedName>
    <submittedName>
        <fullName evidence="13">Two component transcriptional regulator, winged helix family</fullName>
    </submittedName>
</protein>
<keyword evidence="3 8" id="KW-0597">Phosphoprotein</keyword>
<dbReference type="GO" id="GO:0000976">
    <property type="term" value="F:transcription cis-regulatory region binding"/>
    <property type="evidence" value="ECO:0007669"/>
    <property type="project" value="TreeGrafter"/>
</dbReference>
<dbReference type="Pfam" id="PF00072">
    <property type="entry name" value="Response_reg"/>
    <property type="match status" value="1"/>
</dbReference>
<evidence type="ECO:0000256" key="5">
    <source>
        <dbReference type="ARBA" id="ARBA00023015"/>
    </source>
</evidence>
<dbReference type="GO" id="GO:0032993">
    <property type="term" value="C:protein-DNA complex"/>
    <property type="evidence" value="ECO:0007669"/>
    <property type="project" value="TreeGrafter"/>
</dbReference>
<dbReference type="InterPro" id="IPR011006">
    <property type="entry name" value="CheY-like_superfamily"/>
</dbReference>
<proteinExistence type="predicted"/>
<feature type="DNA-binding region" description="OmpR/PhoB-type" evidence="9">
    <location>
        <begin position="124"/>
        <end position="218"/>
    </location>
</feature>
<evidence type="ECO:0000259" key="11">
    <source>
        <dbReference type="PROSITE" id="PS51755"/>
    </source>
</evidence>
<dbReference type="InterPro" id="IPR039420">
    <property type="entry name" value="WalR-like"/>
</dbReference>
<dbReference type="Gene3D" id="6.10.250.690">
    <property type="match status" value="1"/>
</dbReference>
<evidence type="ECO:0000259" key="10">
    <source>
        <dbReference type="PROSITE" id="PS50110"/>
    </source>
</evidence>
<dbReference type="InterPro" id="IPR001789">
    <property type="entry name" value="Sig_transdc_resp-reg_receiver"/>
</dbReference>
<evidence type="ECO:0000256" key="3">
    <source>
        <dbReference type="ARBA" id="ARBA00022553"/>
    </source>
</evidence>
<dbReference type="Pfam" id="PF00486">
    <property type="entry name" value="Trans_reg_C"/>
    <property type="match status" value="1"/>
</dbReference>
<keyword evidence="5" id="KW-0805">Transcription regulation</keyword>
<keyword evidence="6 9" id="KW-0238">DNA-binding</keyword>
<dbReference type="RefSeq" id="WP_035842265.1">
    <property type="nucleotide sequence ID" value="NZ_BNAB01000003.1"/>
</dbReference>
<dbReference type="PROSITE" id="PS51755">
    <property type="entry name" value="OMPR_PHOB"/>
    <property type="match status" value="1"/>
</dbReference>
<keyword evidence="2" id="KW-0963">Cytoplasm</keyword>
<dbReference type="CDD" id="cd00383">
    <property type="entry name" value="trans_reg_C"/>
    <property type="match status" value="1"/>
</dbReference>
<dbReference type="GO" id="GO:0005829">
    <property type="term" value="C:cytosol"/>
    <property type="evidence" value="ECO:0007669"/>
    <property type="project" value="TreeGrafter"/>
</dbReference>
<dbReference type="InterPro" id="IPR001867">
    <property type="entry name" value="OmpR/PhoB-type_DNA-bd"/>
</dbReference>
<dbReference type="AlphaFoldDB" id="A0AAN4UQ08"/>
<reference evidence="12" key="3">
    <citation type="submission" date="2023-06" db="EMBL/GenBank/DDBJ databases">
        <authorList>
            <person name="Sun Q."/>
            <person name="Zhou Y."/>
        </authorList>
    </citation>
    <scope>NUCLEOTIDE SEQUENCE</scope>
    <source>
        <strain evidence="12">CGMCC 1.10859</strain>
    </source>
</reference>
<evidence type="ECO:0000256" key="4">
    <source>
        <dbReference type="ARBA" id="ARBA00023012"/>
    </source>
</evidence>
<dbReference type="SMART" id="SM00862">
    <property type="entry name" value="Trans_reg_C"/>
    <property type="match status" value="1"/>
</dbReference>
<evidence type="ECO:0000256" key="2">
    <source>
        <dbReference type="ARBA" id="ARBA00022490"/>
    </source>
</evidence>
<keyword evidence="4" id="KW-0902">Two-component regulatory system</keyword>
<dbReference type="PROSITE" id="PS50110">
    <property type="entry name" value="RESPONSE_REGULATORY"/>
    <property type="match status" value="1"/>
</dbReference>
<comment type="caution">
    <text evidence="12">The sequence shown here is derived from an EMBL/GenBank/DDBJ whole genome shotgun (WGS) entry which is preliminary data.</text>
</comment>
<evidence type="ECO:0000256" key="1">
    <source>
        <dbReference type="ARBA" id="ARBA00004496"/>
    </source>
</evidence>
<evidence type="ECO:0000313" key="13">
    <source>
        <dbReference type="EMBL" id="SDW42070.1"/>
    </source>
</evidence>
<name>A0AAN4UQ08_9RHOB</name>
<evidence type="ECO:0000256" key="9">
    <source>
        <dbReference type="PROSITE-ProRule" id="PRU01091"/>
    </source>
</evidence>
<reference evidence="13 14" key="2">
    <citation type="submission" date="2016-10" db="EMBL/GenBank/DDBJ databases">
        <authorList>
            <person name="Varghese N."/>
            <person name="Submissions S."/>
        </authorList>
    </citation>
    <scope>NUCLEOTIDE SEQUENCE [LARGE SCALE GENOMIC DNA]</scope>
    <source>
        <strain evidence="13 14">DSM 24802</strain>
    </source>
</reference>
<dbReference type="GO" id="GO:0006355">
    <property type="term" value="P:regulation of DNA-templated transcription"/>
    <property type="evidence" value="ECO:0007669"/>
    <property type="project" value="InterPro"/>
</dbReference>
<dbReference type="GO" id="GO:0000156">
    <property type="term" value="F:phosphorelay response regulator activity"/>
    <property type="evidence" value="ECO:0007669"/>
    <property type="project" value="TreeGrafter"/>
</dbReference>
<evidence type="ECO:0000313" key="12">
    <source>
        <dbReference type="EMBL" id="GHD99850.1"/>
    </source>
</evidence>
<dbReference type="PANTHER" id="PTHR48111:SF35">
    <property type="entry name" value="TRANSCRIPTIONAL REGULATORY PROTEIN QSEB"/>
    <property type="match status" value="1"/>
</dbReference>
<dbReference type="Gene3D" id="1.10.10.10">
    <property type="entry name" value="Winged helix-like DNA-binding domain superfamily/Winged helix DNA-binding domain"/>
    <property type="match status" value="1"/>
</dbReference>
<evidence type="ECO:0000256" key="6">
    <source>
        <dbReference type="ARBA" id="ARBA00023125"/>
    </source>
</evidence>
<dbReference type="PANTHER" id="PTHR48111">
    <property type="entry name" value="REGULATOR OF RPOS"/>
    <property type="match status" value="1"/>
</dbReference>
<keyword evidence="7" id="KW-0804">Transcription</keyword>
<dbReference type="EMBL" id="BNAB01000003">
    <property type="protein sequence ID" value="GHD99850.1"/>
    <property type="molecule type" value="Genomic_DNA"/>
</dbReference>
<accession>A0AAN4UQ08</accession>
<dbReference type="InterPro" id="IPR036388">
    <property type="entry name" value="WH-like_DNA-bd_sf"/>
</dbReference>
<evidence type="ECO:0000313" key="15">
    <source>
        <dbReference type="Proteomes" id="UP000634647"/>
    </source>
</evidence>
<keyword evidence="14" id="KW-1185">Reference proteome</keyword>
<reference evidence="12" key="1">
    <citation type="journal article" date="2014" name="Int. J. Syst. Evol. Microbiol.">
        <title>Complete genome sequence of Corynebacterium casei LMG S-19264T (=DSM 44701T), isolated from a smear-ripened cheese.</title>
        <authorList>
            <consortium name="US DOE Joint Genome Institute (JGI-PGF)"/>
            <person name="Walter F."/>
            <person name="Albersmeier A."/>
            <person name="Kalinowski J."/>
            <person name="Ruckert C."/>
        </authorList>
    </citation>
    <scope>NUCLEOTIDE SEQUENCE</scope>
    <source>
        <strain evidence="12">CGMCC 1.10859</strain>
    </source>
</reference>
<feature type="domain" description="OmpR/PhoB-type" evidence="11">
    <location>
        <begin position="124"/>
        <end position="218"/>
    </location>
</feature>
<sequence length="231" mass="25380">MRILVVEDDEVLADGLRVGLRLAGFTPDHVSGVEDARAALETAPYAAMVLDLMLPDGSGLTLLQDLRRKGAQVPVLVLTARDQTRERVAGLDAGADDYMGKPFDLDELAARLRVLIRRGQGRSAQWIEYGALRLDPSGRRAQLAEVPLSLSRREFALLHALVEWPGRILSKRDLEDRLYGWDDEIESNAVEVHVHHLRAKLGRSFIETVRGIGYRVPAPGSPASPSASAFS</sequence>
<gene>
    <name evidence="12" type="ORF">GCM10008024_09220</name>
    <name evidence="13" type="ORF">SAMN05444006_103169</name>
</gene>
<dbReference type="Proteomes" id="UP000634647">
    <property type="component" value="Unassembled WGS sequence"/>
</dbReference>
<feature type="modified residue" description="4-aspartylphosphate" evidence="8">
    <location>
        <position position="51"/>
    </location>
</feature>
<dbReference type="CDD" id="cd17624">
    <property type="entry name" value="REC_OmpR_PmrA-like"/>
    <property type="match status" value="1"/>
</dbReference>
<dbReference type="EMBL" id="FNOB01000003">
    <property type="protein sequence ID" value="SDW42070.1"/>
    <property type="molecule type" value="Genomic_DNA"/>
</dbReference>
<feature type="domain" description="Response regulatory" evidence="10">
    <location>
        <begin position="2"/>
        <end position="116"/>
    </location>
</feature>